<evidence type="ECO:0000256" key="1">
    <source>
        <dbReference type="ARBA" id="ARBA00022729"/>
    </source>
</evidence>
<evidence type="ECO:0000256" key="4">
    <source>
        <dbReference type="SAM" id="Phobius"/>
    </source>
</evidence>
<sequence length="756" mass="82695">MLQVRGIVYIALALLISMVTSVAALILFEPGKASASTTFIHPGMLHTQADLDLMKTKTAAGESPWAPEWDKLRVNKLASPKYTATVYSTVYLNDPLMKDTGKGALADSATAAYFNALGWHITGDPAYANKAIDILNRWSHQLTGLQGNDAILGASLIGYKLLNAAELIRYSNAGWGQPDIEKFSSMMTNVFYSQTKNYAFITRTGAWANGNWDAAAILFNMCYGIWNNDDTAYNNAVHFMKTGPGNGSIEHYIQTEDGQTQESGRDQAHAQLGLGLLSLAAEVGYNQRTANANGADLYAYPNNTFKLLKGIEYTARYNLGYSVSWTTLPDVNGEIRYERNVSSANRGEFRPMYEQIYSFYKNRIGVPDSEIQYTKQVIDRVKLESFHIDHPSYGGLLHAKELRTSTLLPKIALIPRNTINKYISAGQSGANPLTADRDRYKADGSLNIGPEETFEFAYLGNKKYTLKSMANGRYVSAGNGGASPLQPDRSSVGNEQLFEIDEQTNGLFTIKAMANNKFVTLNPGTKQLEADADSVTADDGRFIVMYPPEDVTPPVTVATLNPQNPDGVNGWYRSDVTVTLSASDGQSGLADTKVRVNGGEWTTYREPLSFSEGIFDLEFRSLDYAGNEEQVRSVNLRIDKTPPAIDVKLDKTTLWPANHKMITVNATIASNDPLSGIASSVLTSITSSETDDRRGDGSSPDDIQNAELGTEDTTFDLRAERSGSGNGRVYTITYKVTDYAGNSSIASATVTVPHHQ</sequence>
<keyword evidence="4" id="KW-0812">Transmembrane</keyword>
<dbReference type="Pfam" id="PF14200">
    <property type="entry name" value="RicinB_lectin_2"/>
    <property type="match status" value="1"/>
</dbReference>
<evidence type="ECO:0000313" key="7">
    <source>
        <dbReference type="EMBL" id="MFD1225397.1"/>
    </source>
</evidence>
<feature type="region of interest" description="Disordered" evidence="3">
    <location>
        <begin position="686"/>
        <end position="713"/>
    </location>
</feature>
<dbReference type="InterPro" id="IPR058094">
    <property type="entry name" value="Ig-like_OmpL47-like"/>
</dbReference>
<dbReference type="SUPFAM" id="SSF48230">
    <property type="entry name" value="Chondroitin AC/alginate lyase"/>
    <property type="match status" value="1"/>
</dbReference>
<evidence type="ECO:0000256" key="3">
    <source>
        <dbReference type="SAM" id="MobiDB-lite"/>
    </source>
</evidence>
<comment type="caution">
    <text evidence="7">The sequence shown here is derived from an EMBL/GenBank/DDBJ whole genome shotgun (WGS) entry which is preliminary data.</text>
</comment>
<organism evidence="7 8">
    <name type="scientific">Paenibacillus vulneris</name>
    <dbReference type="NCBI Taxonomy" id="1133364"/>
    <lineage>
        <taxon>Bacteria</taxon>
        <taxon>Bacillati</taxon>
        <taxon>Bacillota</taxon>
        <taxon>Bacilli</taxon>
        <taxon>Bacillales</taxon>
        <taxon>Paenibacillaceae</taxon>
        <taxon>Paenibacillus</taxon>
    </lineage>
</organism>
<dbReference type="InterPro" id="IPR008397">
    <property type="entry name" value="Alginate_lyase_dom"/>
</dbReference>
<dbReference type="SUPFAM" id="SSF50405">
    <property type="entry name" value="Actin-crosslinking proteins"/>
    <property type="match status" value="1"/>
</dbReference>
<dbReference type="Proteomes" id="UP001597180">
    <property type="component" value="Unassembled WGS sequence"/>
</dbReference>
<name>A0ABW3UY50_9BACL</name>
<dbReference type="CDD" id="cd00257">
    <property type="entry name" value="beta-trefoil_FSCN-like"/>
    <property type="match status" value="1"/>
</dbReference>
<keyword evidence="2" id="KW-0456">Lyase</keyword>
<reference evidence="8" key="1">
    <citation type="journal article" date="2019" name="Int. J. Syst. Evol. Microbiol.">
        <title>The Global Catalogue of Microorganisms (GCM) 10K type strain sequencing project: providing services to taxonomists for standard genome sequencing and annotation.</title>
        <authorList>
            <consortium name="The Broad Institute Genomics Platform"/>
            <consortium name="The Broad Institute Genome Sequencing Center for Infectious Disease"/>
            <person name="Wu L."/>
            <person name="Ma J."/>
        </authorList>
    </citation>
    <scope>NUCLEOTIDE SEQUENCE [LARGE SCALE GENOMIC DNA]</scope>
    <source>
        <strain evidence="8">CCUG 53270</strain>
    </source>
</reference>
<dbReference type="EMBL" id="JBHTLU010000058">
    <property type="protein sequence ID" value="MFD1225397.1"/>
    <property type="molecule type" value="Genomic_DNA"/>
</dbReference>
<dbReference type="Gene3D" id="3.30.1920.20">
    <property type="match status" value="1"/>
</dbReference>
<dbReference type="InterPro" id="IPR008999">
    <property type="entry name" value="Actin-crosslinking"/>
</dbReference>
<accession>A0ABW3UY50</accession>
<evidence type="ECO:0000313" key="8">
    <source>
        <dbReference type="Proteomes" id="UP001597180"/>
    </source>
</evidence>
<dbReference type="RefSeq" id="WP_345594216.1">
    <property type="nucleotide sequence ID" value="NZ_BAABJG010000052.1"/>
</dbReference>
<dbReference type="Pfam" id="PF05426">
    <property type="entry name" value="Alginate_lyase"/>
    <property type="match status" value="1"/>
</dbReference>
<proteinExistence type="predicted"/>
<keyword evidence="8" id="KW-1185">Reference proteome</keyword>
<keyword evidence="1" id="KW-0732">Signal</keyword>
<feature type="transmembrane region" description="Helical" evidence="4">
    <location>
        <begin position="7"/>
        <end position="28"/>
    </location>
</feature>
<evidence type="ECO:0000256" key="2">
    <source>
        <dbReference type="ARBA" id="ARBA00023239"/>
    </source>
</evidence>
<gene>
    <name evidence="7" type="ORF">ACFQ4B_35485</name>
</gene>
<protein>
    <submittedName>
        <fullName evidence="7">OmpL47-type beta-barrel domain-containing protein</fullName>
    </submittedName>
</protein>
<keyword evidence="4" id="KW-1133">Transmembrane helix</keyword>
<evidence type="ECO:0000259" key="5">
    <source>
        <dbReference type="Pfam" id="PF05426"/>
    </source>
</evidence>
<keyword evidence="4" id="KW-0472">Membrane</keyword>
<dbReference type="InterPro" id="IPR008929">
    <property type="entry name" value="Chondroitin_lyas"/>
</dbReference>
<dbReference type="Gene3D" id="2.80.10.50">
    <property type="match status" value="1"/>
</dbReference>
<dbReference type="NCBIfam" id="NF047446">
    <property type="entry name" value="barrel_OmpL47"/>
    <property type="match status" value="1"/>
</dbReference>
<feature type="domain" description="Alginate lyase" evidence="5">
    <location>
        <begin position="95"/>
        <end position="317"/>
    </location>
</feature>
<dbReference type="Gene3D" id="1.50.10.100">
    <property type="entry name" value="Chondroitin AC/alginate lyase"/>
    <property type="match status" value="1"/>
</dbReference>
<evidence type="ECO:0000259" key="6">
    <source>
        <dbReference type="Pfam" id="PF14200"/>
    </source>
</evidence>
<feature type="domain" description="Ricin B lectin" evidence="6">
    <location>
        <begin position="454"/>
        <end position="525"/>
    </location>
</feature>
<dbReference type="InterPro" id="IPR000772">
    <property type="entry name" value="Ricin_B_lectin"/>
</dbReference>